<evidence type="ECO:0000313" key="3">
    <source>
        <dbReference type="Proteomes" id="UP000241206"/>
    </source>
</evidence>
<protein>
    <recommendedName>
        <fullName evidence="1">AbiEi antitoxin N-terminal domain-containing protein</fullName>
    </recommendedName>
</protein>
<dbReference type="InterPro" id="IPR025159">
    <property type="entry name" value="AbiEi_N"/>
</dbReference>
<dbReference type="EMBL" id="PHHF01000057">
    <property type="protein sequence ID" value="PTD19175.1"/>
    <property type="molecule type" value="Genomic_DNA"/>
</dbReference>
<comment type="caution">
    <text evidence="2">The sequence shown here is derived from an EMBL/GenBank/DDBJ whole genome shotgun (WGS) entry which is preliminary data.</text>
</comment>
<keyword evidence="3" id="KW-1185">Reference proteome</keyword>
<dbReference type="Proteomes" id="UP000241206">
    <property type="component" value="Unassembled WGS sequence"/>
</dbReference>
<reference evidence="2 3" key="1">
    <citation type="submission" date="2017-11" db="EMBL/GenBank/DDBJ databases">
        <title>Sphingomonas oleivorans sp. nov., isolated from oil-contaminated soil.</title>
        <authorList>
            <person name="Wang L."/>
            <person name="Chen L."/>
        </authorList>
    </citation>
    <scope>NUCLEOTIDE SEQUENCE [LARGE SCALE GENOMIC DNA]</scope>
    <source>
        <strain evidence="2 3">K101</strain>
    </source>
</reference>
<sequence length="75" mass="8386">MRKRDRDRAERLRLAGGPKPSLRDRAVALAIERGTVRTRDLTDIGVPRCYLARMCEEGLLTKVGYGLYSPGRLAA</sequence>
<gene>
    <name evidence="2" type="ORF">CV103_13870</name>
</gene>
<dbReference type="Pfam" id="PF13338">
    <property type="entry name" value="AbiEi_4"/>
    <property type="match status" value="1"/>
</dbReference>
<accession>A0A2T4HTQ0</accession>
<dbReference type="AlphaFoldDB" id="A0A2T4HTQ0"/>
<proteinExistence type="predicted"/>
<name>A0A2T4HTQ0_9SPHN</name>
<organism evidence="2 3">
    <name type="scientific">Edaphosphingomonas fennica</name>
    <dbReference type="NCBI Taxonomy" id="114404"/>
    <lineage>
        <taxon>Bacteria</taxon>
        <taxon>Pseudomonadati</taxon>
        <taxon>Pseudomonadota</taxon>
        <taxon>Alphaproteobacteria</taxon>
        <taxon>Sphingomonadales</taxon>
        <taxon>Rhizorhabdaceae</taxon>
        <taxon>Edaphosphingomonas</taxon>
    </lineage>
</organism>
<feature type="domain" description="AbiEi antitoxin N-terminal" evidence="1">
    <location>
        <begin position="25"/>
        <end position="68"/>
    </location>
</feature>
<evidence type="ECO:0000313" key="2">
    <source>
        <dbReference type="EMBL" id="PTD19175.1"/>
    </source>
</evidence>
<evidence type="ECO:0000259" key="1">
    <source>
        <dbReference type="Pfam" id="PF13338"/>
    </source>
</evidence>